<keyword evidence="8" id="KW-1133">Transmembrane helix</keyword>
<evidence type="ECO:0000256" key="2">
    <source>
        <dbReference type="ARBA" id="ARBA00022723"/>
    </source>
</evidence>
<evidence type="ECO:0000256" key="6">
    <source>
        <dbReference type="ARBA" id="ARBA00023004"/>
    </source>
</evidence>
<dbReference type="GO" id="GO:0005783">
    <property type="term" value="C:endoplasmic reticulum"/>
    <property type="evidence" value="ECO:0007669"/>
    <property type="project" value="TreeGrafter"/>
</dbReference>
<dbReference type="Gene3D" id="2.60.120.620">
    <property type="entry name" value="q2cbj1_9rhob like domain"/>
    <property type="match status" value="1"/>
</dbReference>
<reference evidence="10 11" key="1">
    <citation type="journal article" date="2021" name="Elife">
        <title>Chloroplast acquisition without the gene transfer in kleptoplastic sea slugs, Plakobranchus ocellatus.</title>
        <authorList>
            <person name="Maeda T."/>
            <person name="Takahashi S."/>
            <person name="Yoshida T."/>
            <person name="Shimamura S."/>
            <person name="Takaki Y."/>
            <person name="Nagai Y."/>
            <person name="Toyoda A."/>
            <person name="Suzuki Y."/>
            <person name="Arimoto A."/>
            <person name="Ishii H."/>
            <person name="Satoh N."/>
            <person name="Nishiyama T."/>
            <person name="Hasebe M."/>
            <person name="Maruyama T."/>
            <person name="Minagawa J."/>
            <person name="Obokata J."/>
            <person name="Shigenobu S."/>
        </authorList>
    </citation>
    <scope>NUCLEOTIDE SEQUENCE [LARGE SCALE GENOMIC DNA]</scope>
</reference>
<evidence type="ECO:0000256" key="3">
    <source>
        <dbReference type="ARBA" id="ARBA00022896"/>
    </source>
</evidence>
<keyword evidence="8" id="KW-0812">Transmembrane</keyword>
<keyword evidence="11" id="KW-1185">Reference proteome</keyword>
<dbReference type="AlphaFoldDB" id="A0AAV4D166"/>
<dbReference type="PANTHER" id="PTHR10869:SF180">
    <property type="entry name" value="FE2OG DIOXYGENASE DOMAIN-CONTAINING PROTEIN"/>
    <property type="match status" value="1"/>
</dbReference>
<dbReference type="SMART" id="SM00702">
    <property type="entry name" value="P4Hc"/>
    <property type="match status" value="1"/>
</dbReference>
<name>A0AAV4D166_9GAST</name>
<dbReference type="Proteomes" id="UP000735302">
    <property type="component" value="Unassembled WGS sequence"/>
</dbReference>
<evidence type="ECO:0000313" key="11">
    <source>
        <dbReference type="Proteomes" id="UP000735302"/>
    </source>
</evidence>
<dbReference type="FunFam" id="2.60.120.620:FF:000054">
    <property type="entry name" value="Prolyl 4-hydroxylase subunit alpha-1"/>
    <property type="match status" value="1"/>
</dbReference>
<evidence type="ECO:0000313" key="10">
    <source>
        <dbReference type="EMBL" id="GFO37942.1"/>
    </source>
</evidence>
<feature type="region of interest" description="Disordered" evidence="7">
    <location>
        <begin position="1"/>
        <end position="37"/>
    </location>
</feature>
<dbReference type="GO" id="GO:0031418">
    <property type="term" value="F:L-ascorbic acid binding"/>
    <property type="evidence" value="ECO:0007669"/>
    <property type="project" value="UniProtKB-KW"/>
</dbReference>
<feature type="compositionally biased region" description="Basic and acidic residues" evidence="7">
    <location>
        <begin position="17"/>
        <end position="30"/>
    </location>
</feature>
<dbReference type="Pfam" id="PF13640">
    <property type="entry name" value="2OG-FeII_Oxy_3"/>
    <property type="match status" value="1"/>
</dbReference>
<proteinExistence type="predicted"/>
<dbReference type="EMBL" id="BLXT01007308">
    <property type="protein sequence ID" value="GFO37942.1"/>
    <property type="molecule type" value="Genomic_DNA"/>
</dbReference>
<organism evidence="10 11">
    <name type="scientific">Plakobranchus ocellatus</name>
    <dbReference type="NCBI Taxonomy" id="259542"/>
    <lineage>
        <taxon>Eukaryota</taxon>
        <taxon>Metazoa</taxon>
        <taxon>Spiralia</taxon>
        <taxon>Lophotrochozoa</taxon>
        <taxon>Mollusca</taxon>
        <taxon>Gastropoda</taxon>
        <taxon>Heterobranchia</taxon>
        <taxon>Euthyneura</taxon>
        <taxon>Panpulmonata</taxon>
        <taxon>Sacoglossa</taxon>
        <taxon>Placobranchoidea</taxon>
        <taxon>Plakobranchidae</taxon>
        <taxon>Plakobranchus</taxon>
    </lineage>
</organism>
<feature type="domain" description="Fe2OG dioxygenase" evidence="9">
    <location>
        <begin position="568"/>
        <end position="677"/>
    </location>
</feature>
<keyword evidence="8" id="KW-0472">Membrane</keyword>
<evidence type="ECO:0000256" key="7">
    <source>
        <dbReference type="SAM" id="MobiDB-lite"/>
    </source>
</evidence>
<protein>
    <submittedName>
        <fullName evidence="10">Prolyl 4-hydroxylase subunit alpha-1-like</fullName>
    </submittedName>
</protein>
<feature type="compositionally biased region" description="Polar residues" evidence="7">
    <location>
        <begin position="378"/>
        <end position="388"/>
    </location>
</feature>
<keyword evidence="3" id="KW-0847">Vitamin C</keyword>
<evidence type="ECO:0000256" key="4">
    <source>
        <dbReference type="ARBA" id="ARBA00022964"/>
    </source>
</evidence>
<dbReference type="InterPro" id="IPR044862">
    <property type="entry name" value="Pro_4_hyd_alph_FE2OG_OXY"/>
</dbReference>
<accession>A0AAV4D166</accession>
<dbReference type="PANTHER" id="PTHR10869">
    <property type="entry name" value="PROLYL 4-HYDROXYLASE ALPHA SUBUNIT"/>
    <property type="match status" value="1"/>
</dbReference>
<evidence type="ECO:0000256" key="8">
    <source>
        <dbReference type="SAM" id="Phobius"/>
    </source>
</evidence>
<feature type="transmembrane region" description="Helical" evidence="8">
    <location>
        <begin position="47"/>
        <end position="69"/>
    </location>
</feature>
<keyword evidence="4" id="KW-0223">Dioxygenase</keyword>
<dbReference type="InterPro" id="IPR045054">
    <property type="entry name" value="P4HA-like"/>
</dbReference>
<feature type="compositionally biased region" description="Basic and acidic residues" evidence="7">
    <location>
        <begin position="414"/>
        <end position="423"/>
    </location>
</feature>
<dbReference type="GO" id="GO:0004656">
    <property type="term" value="F:procollagen-proline 4-dioxygenase activity"/>
    <property type="evidence" value="ECO:0007669"/>
    <property type="project" value="TreeGrafter"/>
</dbReference>
<keyword evidence="6" id="KW-0408">Iron</keyword>
<dbReference type="PROSITE" id="PS51471">
    <property type="entry name" value="FE2OG_OXY"/>
    <property type="match status" value="1"/>
</dbReference>
<evidence type="ECO:0000259" key="9">
    <source>
        <dbReference type="PROSITE" id="PS51471"/>
    </source>
</evidence>
<comment type="cofactor">
    <cofactor evidence="1">
        <name>L-ascorbate</name>
        <dbReference type="ChEBI" id="CHEBI:38290"/>
    </cofactor>
</comment>
<evidence type="ECO:0000256" key="1">
    <source>
        <dbReference type="ARBA" id="ARBA00001961"/>
    </source>
</evidence>
<dbReference type="InterPro" id="IPR006620">
    <property type="entry name" value="Pro_4_hyd_alph"/>
</dbReference>
<evidence type="ECO:0000256" key="5">
    <source>
        <dbReference type="ARBA" id="ARBA00023002"/>
    </source>
</evidence>
<dbReference type="GO" id="GO:0005506">
    <property type="term" value="F:iron ion binding"/>
    <property type="evidence" value="ECO:0007669"/>
    <property type="project" value="InterPro"/>
</dbReference>
<comment type="caution">
    <text evidence="10">The sequence shown here is derived from an EMBL/GenBank/DDBJ whole genome shotgun (WGS) entry which is preliminary data.</text>
</comment>
<keyword evidence="5" id="KW-0560">Oxidoreductase</keyword>
<sequence length="734" mass="82865">MARKRTPIKESNNGSPHNKDATCKEQERSASVKNSSIKRTSKLHSRISFLSLMACLVSIFTALVCYVIYPELTSLSSFHSNSVPSLRTMIEFIENGHKTRRDIEQGMSEKKVSPDNDIYSQLIQSKAKLLYGDNNEQAQQLAAKIMRLYTQKESDNEKAESLKIVGTIEDANIHPSIQNSSHAGDLRDKSDTDQLSELPQLLMETRTENIKLDGIIKSSDKNIISNRNDEALVNIPVDMKTIYNDAEKANEIIPDKERITKSLIFSSETERGDFAPRKPSKQTSGSIVLNAENSQVQFVFDDMNKAEIIKQTDTLEEEQFEKHIDDTKTLTSWQAKETRTIKLSDNKELKNESSKKAKVKGIRSSLKEKGISPDSAETVDSNTAQNPSAPKPARGKSKVKETATLKKKSVGNPKDSKSKKISPDKQFSPTFQRSFTPKKIFYGGRRIAPVELLHQKPSNSSVRVYLFDDFLSDQECEGLMRAHDSHVTAYTKPPILCFDSVKTLRKHIRDAGKDINVNSKVFTTGTKCVNASFSLQLQSWLNSNWSYSTAFYPGESKFSTNIATRMQNAMGLQPENGGKFQITSYPVGKAYKTHTDCTLEGLDKRDRSVSVLMYLNNSEEGGETQFPELGIWVKPKRGRALVWNNMSPQGICEPHSRHAASVVKQGKKYIMIRWYYYKSFPSLGHRPSAPSLPARDNDQAMVSCDDYNNGSCRWYDEWTYEHLTDYQQNKLNIS</sequence>
<feature type="region of interest" description="Disordered" evidence="7">
    <location>
        <begin position="347"/>
        <end position="429"/>
    </location>
</feature>
<keyword evidence="2" id="KW-0479">Metal-binding</keyword>
<dbReference type="InterPro" id="IPR005123">
    <property type="entry name" value="Oxoglu/Fe-dep_dioxygenase_dom"/>
</dbReference>
<gene>
    <name evidence="10" type="ORF">PoB_006444700</name>
</gene>